<dbReference type="Proteomes" id="UP001171945">
    <property type="component" value="Unassembled WGS sequence"/>
</dbReference>
<accession>A0ABT7VQH7</accession>
<comment type="caution">
    <text evidence="1">The sequence shown here is derived from an EMBL/GenBank/DDBJ whole genome shotgun (WGS) entry which is preliminary data.</text>
</comment>
<protein>
    <recommendedName>
        <fullName evidence="3">Adhesin domain-containing protein</fullName>
    </recommendedName>
</protein>
<evidence type="ECO:0008006" key="3">
    <source>
        <dbReference type="Google" id="ProtNLM"/>
    </source>
</evidence>
<name>A0ABT7VQH7_9GAMM</name>
<sequence length="269" mass="28711">MDKIVLSNTFTAGEGGTITLSAPLLDVENKGTIQAATQLDGKGGHISLNVDTLHIHKGGLITTETIAKGTGGSIKIQSNDIQLTEKSSITADSLGLGNAGNILMHIEDSLQMQNSTLKTETISADGGNLHITSPGYLYLTNSEITTSVQAIHGNGGNTTLKPEFIVLNKSHIKADASRGKGGNIQITTTGIYNFSGESINKIITASSQLGIQGEINIKSPDINLDEFLVVLPNKPLEAKLIRCNIQDFENLIHLRIIRTLIKSPPFLKY</sequence>
<evidence type="ECO:0000313" key="2">
    <source>
        <dbReference type="Proteomes" id="UP001171945"/>
    </source>
</evidence>
<dbReference type="InterPro" id="IPR011050">
    <property type="entry name" value="Pectin_lyase_fold/virulence"/>
</dbReference>
<dbReference type="InterPro" id="IPR012334">
    <property type="entry name" value="Pectin_lyas_fold"/>
</dbReference>
<dbReference type="EMBL" id="JAUCGM010000022">
    <property type="protein sequence ID" value="MDM8561922.1"/>
    <property type="molecule type" value="Genomic_DNA"/>
</dbReference>
<dbReference type="SUPFAM" id="SSF51126">
    <property type="entry name" value="Pectin lyase-like"/>
    <property type="match status" value="1"/>
</dbReference>
<proteinExistence type="predicted"/>
<reference evidence="1" key="1">
    <citation type="submission" date="2023-06" db="EMBL/GenBank/DDBJ databases">
        <title>Uncultivated large filamentous bacteria from sulfidic sediments reveal new species and different genomic features in energy metabolism and defense.</title>
        <authorList>
            <person name="Fonseca A."/>
        </authorList>
    </citation>
    <scope>NUCLEOTIDE SEQUENCE</scope>
    <source>
        <strain evidence="1">HSG4</strain>
    </source>
</reference>
<dbReference type="Gene3D" id="2.160.20.10">
    <property type="entry name" value="Single-stranded right-handed beta-helix, Pectin lyase-like"/>
    <property type="match status" value="1"/>
</dbReference>
<evidence type="ECO:0000313" key="1">
    <source>
        <dbReference type="EMBL" id="MDM8561922.1"/>
    </source>
</evidence>
<keyword evidence="2" id="KW-1185">Reference proteome</keyword>
<gene>
    <name evidence="1" type="ORF">QUF54_01045</name>
</gene>
<organism evidence="1 2">
    <name type="scientific">Candidatus Marithioploca araucensis</name>
    <dbReference type="NCBI Taxonomy" id="70273"/>
    <lineage>
        <taxon>Bacteria</taxon>
        <taxon>Pseudomonadati</taxon>
        <taxon>Pseudomonadota</taxon>
        <taxon>Gammaproteobacteria</taxon>
        <taxon>Thiotrichales</taxon>
        <taxon>Thiotrichaceae</taxon>
        <taxon>Candidatus Marithioploca</taxon>
    </lineage>
</organism>